<dbReference type="RefSeq" id="WP_144045123.1">
    <property type="nucleotide sequence ID" value="NZ_CP041614.1"/>
</dbReference>
<feature type="domain" description="Calcineurin-like phosphoesterase" evidence="5">
    <location>
        <begin position="1"/>
        <end position="186"/>
    </location>
</feature>
<protein>
    <recommendedName>
        <fullName evidence="5">Calcineurin-like phosphoesterase domain-containing protein</fullName>
    </recommendedName>
</protein>
<dbReference type="Proteomes" id="UP000315947">
    <property type="component" value="Chromosome"/>
</dbReference>
<dbReference type="PANTHER" id="PTHR42988:SF2">
    <property type="entry name" value="CYCLIC NUCLEOTIDE PHOSPHODIESTERASE CBUA0032-RELATED"/>
    <property type="match status" value="1"/>
</dbReference>
<dbReference type="Gene3D" id="3.60.21.10">
    <property type="match status" value="1"/>
</dbReference>
<organism evidence="6 7">
    <name type="scientific">Shewanella psychropiezotolerans</name>
    <dbReference type="NCBI Taxonomy" id="2593655"/>
    <lineage>
        <taxon>Bacteria</taxon>
        <taxon>Pseudomonadati</taxon>
        <taxon>Pseudomonadota</taxon>
        <taxon>Gammaproteobacteria</taxon>
        <taxon>Alteromonadales</taxon>
        <taxon>Shewanellaceae</taxon>
        <taxon>Shewanella</taxon>
    </lineage>
</organism>
<evidence type="ECO:0000259" key="5">
    <source>
        <dbReference type="Pfam" id="PF00149"/>
    </source>
</evidence>
<evidence type="ECO:0000256" key="1">
    <source>
        <dbReference type="ARBA" id="ARBA00022723"/>
    </source>
</evidence>
<dbReference type="SUPFAM" id="SSF56300">
    <property type="entry name" value="Metallo-dependent phosphatases"/>
    <property type="match status" value="1"/>
</dbReference>
<keyword evidence="3" id="KW-0408">Iron</keyword>
<proteinExistence type="inferred from homology"/>
<dbReference type="InterPro" id="IPR050884">
    <property type="entry name" value="CNP_phosphodiesterase-III"/>
</dbReference>
<dbReference type="InterPro" id="IPR004843">
    <property type="entry name" value="Calcineurin-like_PHP"/>
</dbReference>
<evidence type="ECO:0000256" key="4">
    <source>
        <dbReference type="ARBA" id="ARBA00025742"/>
    </source>
</evidence>
<evidence type="ECO:0000256" key="2">
    <source>
        <dbReference type="ARBA" id="ARBA00022801"/>
    </source>
</evidence>
<name>A0ABX5WUH0_9GAMM</name>
<keyword evidence="2" id="KW-0378">Hydrolase</keyword>
<dbReference type="EMBL" id="CP041614">
    <property type="protein sequence ID" value="QDO82737.1"/>
    <property type="molecule type" value="Genomic_DNA"/>
</dbReference>
<keyword evidence="1" id="KW-0479">Metal-binding</keyword>
<gene>
    <name evidence="6" type="ORF">FM037_05195</name>
</gene>
<reference evidence="6 7" key="1">
    <citation type="submission" date="2019-07" db="EMBL/GenBank/DDBJ databases">
        <title>Shewanella sp. YLB-06 whole genomic sequence.</title>
        <authorList>
            <person name="Yu L."/>
        </authorList>
    </citation>
    <scope>NUCLEOTIDE SEQUENCE [LARGE SCALE GENOMIC DNA]</scope>
    <source>
        <strain evidence="6 7">YLB-06</strain>
    </source>
</reference>
<dbReference type="InterPro" id="IPR029052">
    <property type="entry name" value="Metallo-depent_PP-like"/>
</dbReference>
<evidence type="ECO:0000256" key="3">
    <source>
        <dbReference type="ARBA" id="ARBA00023004"/>
    </source>
</evidence>
<accession>A0ABX5WUH0</accession>
<dbReference type="Pfam" id="PF00149">
    <property type="entry name" value="Metallophos"/>
    <property type="match status" value="1"/>
</dbReference>
<dbReference type="PANTHER" id="PTHR42988">
    <property type="entry name" value="PHOSPHOHYDROLASE"/>
    <property type="match status" value="1"/>
</dbReference>
<comment type="similarity">
    <text evidence="4">Belongs to the cyclic nucleotide phosphodiesterase class-III family.</text>
</comment>
<keyword evidence="7" id="KW-1185">Reference proteome</keyword>
<sequence length="265" mass="29475">MRIYQLSDCHLQVDEEMPRANLIRALALIEGKRDGDVLLLTGDLVCDPSIEIYSQFKAIVQAHTSIDRVFAIAGNHDNLTMMKSVFSGSRIQVKNHVHLNDDLSLCFVDSSQKPLSNMPLGAGRVSSKALSSLKKITREHQSIVVIHHPVVNLGAKWFTRIGIENNLDVIKAIHPQTLAILSGHAHGFFKQPIKNRGKIIPLIVSPATSYGFEHTNPDYEKNTNIGIMVYDLNPAPNEEIAVKKTGTNNRQIEYTLSETVITLNH</sequence>
<evidence type="ECO:0000313" key="6">
    <source>
        <dbReference type="EMBL" id="QDO82737.1"/>
    </source>
</evidence>
<evidence type="ECO:0000313" key="7">
    <source>
        <dbReference type="Proteomes" id="UP000315947"/>
    </source>
</evidence>